<dbReference type="AlphaFoldDB" id="A0A0J7JY55"/>
<dbReference type="EMBL" id="LBMM01022931">
    <property type="protein sequence ID" value="KMQ82811.1"/>
    <property type="molecule type" value="Genomic_DNA"/>
</dbReference>
<comment type="similarity">
    <text evidence="1">Belongs to the CBF/MAK21 family.</text>
</comment>
<evidence type="ECO:0000313" key="4">
    <source>
        <dbReference type="Proteomes" id="UP000036403"/>
    </source>
</evidence>
<protein>
    <submittedName>
        <fullName evidence="3">Ccaat enhancer-binding protein zeta</fullName>
    </submittedName>
</protein>
<comment type="caution">
    <text evidence="3">The sequence shown here is derived from an EMBL/GenBank/DDBJ whole genome shotgun (WGS) entry which is preliminary data.</text>
</comment>
<dbReference type="InterPro" id="IPR040155">
    <property type="entry name" value="CEBPZ/Mak21-like"/>
</dbReference>
<reference evidence="3 4" key="1">
    <citation type="submission" date="2015-04" db="EMBL/GenBank/DDBJ databases">
        <title>Lasius niger genome sequencing.</title>
        <authorList>
            <person name="Konorov E.A."/>
            <person name="Nikitin M.A."/>
            <person name="Kirill M.V."/>
            <person name="Chang P."/>
        </authorList>
    </citation>
    <scope>NUCLEOTIDE SEQUENCE [LARGE SCALE GENOMIC DNA]</scope>
    <source>
        <tissue evidence="3">Whole</tissue>
    </source>
</reference>
<dbReference type="PANTHER" id="PTHR12048">
    <property type="entry name" value="CCAAT-BINDING FACTOR-RELATED"/>
    <property type="match status" value="1"/>
</dbReference>
<dbReference type="PANTHER" id="PTHR12048:SF0">
    <property type="entry name" value="CCAAT_ENHANCER-BINDING PROTEIN ZETA"/>
    <property type="match status" value="1"/>
</dbReference>
<dbReference type="Proteomes" id="UP000036403">
    <property type="component" value="Unassembled WGS sequence"/>
</dbReference>
<organism evidence="3 4">
    <name type="scientific">Lasius niger</name>
    <name type="common">Black garden ant</name>
    <dbReference type="NCBI Taxonomy" id="67767"/>
    <lineage>
        <taxon>Eukaryota</taxon>
        <taxon>Metazoa</taxon>
        <taxon>Ecdysozoa</taxon>
        <taxon>Arthropoda</taxon>
        <taxon>Hexapoda</taxon>
        <taxon>Insecta</taxon>
        <taxon>Pterygota</taxon>
        <taxon>Neoptera</taxon>
        <taxon>Endopterygota</taxon>
        <taxon>Hymenoptera</taxon>
        <taxon>Apocrita</taxon>
        <taxon>Aculeata</taxon>
        <taxon>Formicoidea</taxon>
        <taxon>Formicidae</taxon>
        <taxon>Formicinae</taxon>
        <taxon>Lasius</taxon>
        <taxon>Lasius</taxon>
    </lineage>
</organism>
<dbReference type="GO" id="GO:0005634">
    <property type="term" value="C:nucleus"/>
    <property type="evidence" value="ECO:0007669"/>
    <property type="project" value="TreeGrafter"/>
</dbReference>
<proteinExistence type="inferred from homology"/>
<sequence length="137" mass="15482">MLLETHKAIKIEDDVCEVNDSLSDVEEVCVIEETKDEENSIMLSNITIGAENASETKPDIKEEADVKVDMQNIKAYDPFCRNPLYAGAMKGFNAELEALSRHFHPSVALFANQIIQGMKIKSDTQKILFLSRNKKYE</sequence>
<evidence type="ECO:0000259" key="2">
    <source>
        <dbReference type="Pfam" id="PF03914"/>
    </source>
</evidence>
<keyword evidence="4" id="KW-1185">Reference proteome</keyword>
<accession>A0A0J7JY55</accession>
<evidence type="ECO:0000256" key="1">
    <source>
        <dbReference type="ARBA" id="ARBA00007797"/>
    </source>
</evidence>
<dbReference type="InterPro" id="IPR005612">
    <property type="entry name" value="CCAAT-binding_factor"/>
</dbReference>
<gene>
    <name evidence="3" type="ORF">RF55_21785</name>
</gene>
<evidence type="ECO:0000313" key="3">
    <source>
        <dbReference type="EMBL" id="KMQ82811.1"/>
    </source>
</evidence>
<dbReference type="Pfam" id="PF03914">
    <property type="entry name" value="CBF"/>
    <property type="match status" value="1"/>
</dbReference>
<name>A0A0J7JY55_LASNI</name>
<dbReference type="PaxDb" id="67767-A0A0J7JY55"/>
<dbReference type="OrthoDB" id="28947at2759"/>
<feature type="domain" description="CCAAT-binding factor" evidence="2">
    <location>
        <begin position="40"/>
        <end position="111"/>
    </location>
</feature>
<dbReference type="STRING" id="67767.A0A0J7JY55"/>